<dbReference type="STRING" id="487685.SAMN04488696_1857"/>
<organism evidence="2 3">
    <name type="scientific">Methanolobus profundi</name>
    <dbReference type="NCBI Taxonomy" id="487685"/>
    <lineage>
        <taxon>Archaea</taxon>
        <taxon>Methanobacteriati</taxon>
        <taxon>Methanobacteriota</taxon>
        <taxon>Stenosarchaea group</taxon>
        <taxon>Methanomicrobia</taxon>
        <taxon>Methanosarcinales</taxon>
        <taxon>Methanosarcinaceae</taxon>
        <taxon>Methanolobus</taxon>
    </lineage>
</organism>
<feature type="region of interest" description="Disordered" evidence="1">
    <location>
        <begin position="18"/>
        <end position="39"/>
    </location>
</feature>
<proteinExistence type="predicted"/>
<keyword evidence="3" id="KW-1185">Reference proteome</keyword>
<feature type="compositionally biased region" description="Acidic residues" evidence="1">
    <location>
        <begin position="22"/>
        <end position="33"/>
    </location>
</feature>
<evidence type="ECO:0000313" key="3">
    <source>
        <dbReference type="Proteomes" id="UP000198535"/>
    </source>
</evidence>
<dbReference type="EMBL" id="FOUJ01000003">
    <property type="protein sequence ID" value="SFM61259.1"/>
    <property type="molecule type" value="Genomic_DNA"/>
</dbReference>
<name>A0A1I4S9V1_9EURY</name>
<sequence length="39" mass="4468">MDHICVYDEFILDKCSVSTDQVDQDSTEEENEEMSAVLV</sequence>
<dbReference type="AlphaFoldDB" id="A0A1I4S9V1"/>
<reference evidence="3" key="1">
    <citation type="submission" date="2016-10" db="EMBL/GenBank/DDBJ databases">
        <authorList>
            <person name="Varghese N."/>
            <person name="Submissions S."/>
        </authorList>
    </citation>
    <scope>NUCLEOTIDE SEQUENCE [LARGE SCALE GENOMIC DNA]</scope>
    <source>
        <strain evidence="3">Mob M</strain>
    </source>
</reference>
<evidence type="ECO:0000256" key="1">
    <source>
        <dbReference type="SAM" id="MobiDB-lite"/>
    </source>
</evidence>
<evidence type="ECO:0000313" key="2">
    <source>
        <dbReference type="EMBL" id="SFM61259.1"/>
    </source>
</evidence>
<accession>A0A1I4S9V1</accession>
<dbReference type="Proteomes" id="UP000198535">
    <property type="component" value="Unassembled WGS sequence"/>
</dbReference>
<gene>
    <name evidence="2" type="ORF">SAMN04488696_1857</name>
</gene>
<protein>
    <submittedName>
        <fullName evidence="2">Uncharacterized protein</fullName>
    </submittedName>
</protein>